<evidence type="ECO:0000313" key="1">
    <source>
        <dbReference type="EMBL" id="KAI3704960.1"/>
    </source>
</evidence>
<proteinExistence type="predicted"/>
<protein>
    <submittedName>
        <fullName evidence="1">Uncharacterized protein</fullName>
    </submittedName>
</protein>
<gene>
    <name evidence="1" type="ORF">L1987_75190</name>
</gene>
<reference evidence="2" key="1">
    <citation type="journal article" date="2022" name="Mol. Ecol. Resour.">
        <title>The genomes of chicory, endive, great burdock and yacon provide insights into Asteraceae palaeo-polyploidization history and plant inulin production.</title>
        <authorList>
            <person name="Fan W."/>
            <person name="Wang S."/>
            <person name="Wang H."/>
            <person name="Wang A."/>
            <person name="Jiang F."/>
            <person name="Liu H."/>
            <person name="Zhao H."/>
            <person name="Xu D."/>
            <person name="Zhang Y."/>
        </authorList>
    </citation>
    <scope>NUCLEOTIDE SEQUENCE [LARGE SCALE GENOMIC DNA]</scope>
    <source>
        <strain evidence="2">cv. Yunnan</strain>
    </source>
</reference>
<accession>A0ACB9A4U3</accession>
<dbReference type="Proteomes" id="UP001056120">
    <property type="component" value="Linkage Group LG25"/>
</dbReference>
<organism evidence="1 2">
    <name type="scientific">Smallanthus sonchifolius</name>
    <dbReference type="NCBI Taxonomy" id="185202"/>
    <lineage>
        <taxon>Eukaryota</taxon>
        <taxon>Viridiplantae</taxon>
        <taxon>Streptophyta</taxon>
        <taxon>Embryophyta</taxon>
        <taxon>Tracheophyta</taxon>
        <taxon>Spermatophyta</taxon>
        <taxon>Magnoliopsida</taxon>
        <taxon>eudicotyledons</taxon>
        <taxon>Gunneridae</taxon>
        <taxon>Pentapetalae</taxon>
        <taxon>asterids</taxon>
        <taxon>campanulids</taxon>
        <taxon>Asterales</taxon>
        <taxon>Asteraceae</taxon>
        <taxon>Asteroideae</taxon>
        <taxon>Heliantheae alliance</taxon>
        <taxon>Millerieae</taxon>
        <taxon>Smallanthus</taxon>
    </lineage>
</organism>
<evidence type="ECO:0000313" key="2">
    <source>
        <dbReference type="Proteomes" id="UP001056120"/>
    </source>
</evidence>
<dbReference type="EMBL" id="CM042042">
    <property type="protein sequence ID" value="KAI3704960.1"/>
    <property type="molecule type" value="Genomic_DNA"/>
</dbReference>
<reference evidence="1 2" key="2">
    <citation type="journal article" date="2022" name="Mol. Ecol. Resour.">
        <title>The genomes of chicory, endive, great burdock and yacon provide insights into Asteraceae paleo-polyploidization history and plant inulin production.</title>
        <authorList>
            <person name="Fan W."/>
            <person name="Wang S."/>
            <person name="Wang H."/>
            <person name="Wang A."/>
            <person name="Jiang F."/>
            <person name="Liu H."/>
            <person name="Zhao H."/>
            <person name="Xu D."/>
            <person name="Zhang Y."/>
        </authorList>
    </citation>
    <scope>NUCLEOTIDE SEQUENCE [LARGE SCALE GENOMIC DNA]</scope>
    <source>
        <strain evidence="2">cv. Yunnan</strain>
        <tissue evidence="1">Leaves</tissue>
    </source>
</reference>
<keyword evidence="2" id="KW-1185">Reference proteome</keyword>
<comment type="caution">
    <text evidence="1">The sequence shown here is derived from an EMBL/GenBank/DDBJ whole genome shotgun (WGS) entry which is preliminary data.</text>
</comment>
<name>A0ACB9A4U3_9ASTR</name>
<sequence length="334" mass="36725">MRITTRRLIGRRDERQALLELKHGLIDEADRLASWVGENNDCCKWAGIVCDNFTHHVHKIHLPDTDEYEYTSITNMQWLSSLRWLHHLDLSNMDLSQATYWLQVINTLPSLVELHLSHSQLVHIDPYVANLNVTSLSLLDLSGNDFNNSYVLQWIFSQTSLLSLDLSGCGLHGPIPSSIGSFHNLTSLESLHVRGNDFMSSSVLKGLSSVGGNPISLDIRSCGISSSVLGALHNLTSILSLELSSNVLNNTIPASLGNLCNLRHIGLDGNSFPDISLTSLLERFLGCKSPRLESLSLAASGLSSHLPNQLGQLIYLESLQLGNNHIDDLGSCSK</sequence>